<accession>T1CLU9</accession>
<evidence type="ECO:0000313" key="3">
    <source>
        <dbReference type="EMBL" id="EQD69249.1"/>
    </source>
</evidence>
<gene>
    <name evidence="3" type="ORF">B1A_06980</name>
</gene>
<dbReference type="InterPro" id="IPR049316">
    <property type="entry name" value="GDC-P_C"/>
</dbReference>
<dbReference type="GO" id="GO:0016594">
    <property type="term" value="F:glycine binding"/>
    <property type="evidence" value="ECO:0007669"/>
    <property type="project" value="TreeGrafter"/>
</dbReference>
<dbReference type="GO" id="GO:0030170">
    <property type="term" value="F:pyridoxal phosphate binding"/>
    <property type="evidence" value="ECO:0007669"/>
    <property type="project" value="TreeGrafter"/>
</dbReference>
<name>T1CLU9_9ZZZZ</name>
<comment type="caution">
    <text evidence="3">The sequence shown here is derived from an EMBL/GenBank/DDBJ whole genome shotgun (WGS) entry which is preliminary data.</text>
</comment>
<dbReference type="SUPFAM" id="SSF53383">
    <property type="entry name" value="PLP-dependent transferases"/>
    <property type="match status" value="1"/>
</dbReference>
<evidence type="ECO:0000259" key="2">
    <source>
        <dbReference type="Pfam" id="PF21478"/>
    </source>
</evidence>
<dbReference type="GO" id="GO:0004375">
    <property type="term" value="F:glycine dehydrogenase (decarboxylating) activity"/>
    <property type="evidence" value="ECO:0007669"/>
    <property type="project" value="InterPro"/>
</dbReference>
<protein>
    <submittedName>
        <fullName evidence="3">Glycine dehydrogenase subunit 2</fullName>
    </submittedName>
</protein>
<feature type="domain" description="Glycine dehydrogenase C-terminal" evidence="2">
    <location>
        <begin position="2"/>
        <end position="50"/>
    </location>
</feature>
<evidence type="ECO:0000256" key="1">
    <source>
        <dbReference type="ARBA" id="ARBA00022898"/>
    </source>
</evidence>
<dbReference type="EMBL" id="AUZX01005049">
    <property type="protein sequence ID" value="EQD69249.1"/>
    <property type="molecule type" value="Genomic_DNA"/>
</dbReference>
<sequence>LDHGQHAPTTYFPLLVPECLLIEPTETESKAALDDFAAAMTAILTEAAQEPERVTSAPHTMPVRRLDDVRAAKQLDLTWKPAT</sequence>
<keyword evidence="1" id="KW-0663">Pyridoxal phosphate</keyword>
<reference evidence="3" key="2">
    <citation type="journal article" date="2014" name="ISME J.">
        <title>Microbial stratification in low pH oxic and suboxic macroscopic growths along an acid mine drainage.</title>
        <authorList>
            <person name="Mendez-Garcia C."/>
            <person name="Mesa V."/>
            <person name="Sprenger R.R."/>
            <person name="Richter M."/>
            <person name="Diez M.S."/>
            <person name="Solano J."/>
            <person name="Bargiela R."/>
            <person name="Golyshina O.V."/>
            <person name="Manteca A."/>
            <person name="Ramos J.L."/>
            <person name="Gallego J.R."/>
            <person name="Llorente I."/>
            <person name="Martins Dos Santos V.A."/>
            <person name="Jensen O.N."/>
            <person name="Pelaez A.I."/>
            <person name="Sanchez J."/>
            <person name="Ferrer M."/>
        </authorList>
    </citation>
    <scope>NUCLEOTIDE SEQUENCE</scope>
</reference>
<organism evidence="3">
    <name type="scientific">mine drainage metagenome</name>
    <dbReference type="NCBI Taxonomy" id="410659"/>
    <lineage>
        <taxon>unclassified sequences</taxon>
        <taxon>metagenomes</taxon>
        <taxon>ecological metagenomes</taxon>
    </lineage>
</organism>
<dbReference type="Pfam" id="PF21478">
    <property type="entry name" value="GcvP2_C"/>
    <property type="match status" value="1"/>
</dbReference>
<dbReference type="AlphaFoldDB" id="T1CLU9"/>
<dbReference type="PANTHER" id="PTHR11773:SF1">
    <property type="entry name" value="GLYCINE DEHYDROGENASE (DECARBOXYLATING), MITOCHONDRIAL"/>
    <property type="match status" value="1"/>
</dbReference>
<dbReference type="InterPro" id="IPR015424">
    <property type="entry name" value="PyrdxlP-dep_Trfase"/>
</dbReference>
<reference evidence="3" key="1">
    <citation type="submission" date="2013-08" db="EMBL/GenBank/DDBJ databases">
        <authorList>
            <person name="Mendez C."/>
            <person name="Richter M."/>
            <person name="Ferrer M."/>
            <person name="Sanchez J."/>
        </authorList>
    </citation>
    <scope>NUCLEOTIDE SEQUENCE</scope>
</reference>
<dbReference type="GO" id="GO:0005829">
    <property type="term" value="C:cytosol"/>
    <property type="evidence" value="ECO:0007669"/>
    <property type="project" value="TreeGrafter"/>
</dbReference>
<dbReference type="PANTHER" id="PTHR11773">
    <property type="entry name" value="GLYCINE DEHYDROGENASE, DECARBOXYLATING"/>
    <property type="match status" value="1"/>
</dbReference>
<dbReference type="InterPro" id="IPR020581">
    <property type="entry name" value="GDC_P"/>
</dbReference>
<dbReference type="InterPro" id="IPR015422">
    <property type="entry name" value="PyrdxlP-dep_Trfase_small"/>
</dbReference>
<proteinExistence type="predicted"/>
<dbReference type="Gene3D" id="3.90.1150.10">
    <property type="entry name" value="Aspartate Aminotransferase, domain 1"/>
    <property type="match status" value="1"/>
</dbReference>
<feature type="non-terminal residue" evidence="3">
    <location>
        <position position="1"/>
    </location>
</feature>
<dbReference type="GO" id="GO:0019464">
    <property type="term" value="P:glycine decarboxylation via glycine cleavage system"/>
    <property type="evidence" value="ECO:0007669"/>
    <property type="project" value="TreeGrafter"/>
</dbReference>
<dbReference type="GO" id="GO:0005960">
    <property type="term" value="C:glycine cleavage complex"/>
    <property type="evidence" value="ECO:0007669"/>
    <property type="project" value="TreeGrafter"/>
</dbReference>